<evidence type="ECO:0000256" key="7">
    <source>
        <dbReference type="ARBA" id="ARBA00023136"/>
    </source>
</evidence>
<evidence type="ECO:0000256" key="6">
    <source>
        <dbReference type="ARBA" id="ARBA00022989"/>
    </source>
</evidence>
<dbReference type="Gene3D" id="3.60.110.10">
    <property type="entry name" value="Carbon-nitrogen hydrolase"/>
    <property type="match status" value="1"/>
</dbReference>
<dbReference type="GO" id="GO:0016410">
    <property type="term" value="F:N-acyltransferase activity"/>
    <property type="evidence" value="ECO:0007669"/>
    <property type="project" value="UniProtKB-UniRule"/>
</dbReference>
<protein>
    <recommendedName>
        <fullName evidence="9">Apolipoprotein N-acyltransferase</fullName>
        <shortName evidence="9">ALP N-acyltransferase</shortName>
        <ecNumber evidence="9">2.3.1.269</ecNumber>
    </recommendedName>
</protein>
<keyword evidence="12" id="KW-1185">Reference proteome</keyword>
<dbReference type="OrthoDB" id="9804277at2"/>
<dbReference type="PROSITE" id="PS50263">
    <property type="entry name" value="CN_HYDROLASE"/>
    <property type="match status" value="1"/>
</dbReference>
<dbReference type="AlphaFoldDB" id="A0A0C1IGC1"/>
<dbReference type="GO" id="GO:0005886">
    <property type="term" value="C:plasma membrane"/>
    <property type="evidence" value="ECO:0007669"/>
    <property type="project" value="UniProtKB-SubCell"/>
</dbReference>
<feature type="transmembrane region" description="Helical" evidence="9">
    <location>
        <begin position="145"/>
        <end position="168"/>
    </location>
</feature>
<reference evidence="11 12" key="1">
    <citation type="submission" date="2014-11" db="EMBL/GenBank/DDBJ databases">
        <title>Genome sequence of Flavihumibacter solisilvae 3-3.</title>
        <authorList>
            <person name="Zhou G."/>
            <person name="Li M."/>
            <person name="Wang G."/>
        </authorList>
    </citation>
    <scope>NUCLEOTIDE SEQUENCE [LARGE SCALE GENOMIC DNA]</scope>
    <source>
        <strain evidence="11 12">3-3</strain>
    </source>
</reference>
<keyword evidence="6 9" id="KW-1133">Transmembrane helix</keyword>
<dbReference type="Pfam" id="PF00795">
    <property type="entry name" value="CN_hydrolase"/>
    <property type="match status" value="1"/>
</dbReference>
<organism evidence="11 12">
    <name type="scientific">Flavihumibacter solisilvae</name>
    <dbReference type="NCBI Taxonomy" id="1349421"/>
    <lineage>
        <taxon>Bacteria</taxon>
        <taxon>Pseudomonadati</taxon>
        <taxon>Bacteroidota</taxon>
        <taxon>Chitinophagia</taxon>
        <taxon>Chitinophagales</taxon>
        <taxon>Chitinophagaceae</taxon>
        <taxon>Flavihumibacter</taxon>
    </lineage>
</organism>
<keyword evidence="4 9" id="KW-0808">Transferase</keyword>
<comment type="similarity">
    <text evidence="2 9">Belongs to the CN hydrolase family. Apolipoprotein N-acyltransferase subfamily.</text>
</comment>
<dbReference type="RefSeq" id="WP_039142493.1">
    <property type="nucleotide sequence ID" value="NZ_JSVC01000021.1"/>
</dbReference>
<evidence type="ECO:0000256" key="3">
    <source>
        <dbReference type="ARBA" id="ARBA00022475"/>
    </source>
</evidence>
<feature type="domain" description="CN hydrolase" evidence="10">
    <location>
        <begin position="225"/>
        <end position="492"/>
    </location>
</feature>
<feature type="transmembrane region" description="Helical" evidence="9">
    <location>
        <begin position="108"/>
        <end position="125"/>
    </location>
</feature>
<dbReference type="PANTHER" id="PTHR38686:SF1">
    <property type="entry name" value="APOLIPOPROTEIN N-ACYLTRANSFERASE"/>
    <property type="match status" value="1"/>
</dbReference>
<dbReference type="InterPro" id="IPR004563">
    <property type="entry name" value="Apolipo_AcylTrfase"/>
</dbReference>
<dbReference type="Pfam" id="PF20154">
    <property type="entry name" value="LNT_N"/>
    <property type="match status" value="1"/>
</dbReference>
<dbReference type="NCBIfam" id="TIGR00546">
    <property type="entry name" value="lnt"/>
    <property type="match status" value="1"/>
</dbReference>
<dbReference type="CDD" id="cd07571">
    <property type="entry name" value="ALP_N-acyl_transferase"/>
    <property type="match status" value="1"/>
</dbReference>
<name>A0A0C1IGC1_9BACT</name>
<keyword evidence="3 9" id="KW-1003">Cell membrane</keyword>
<dbReference type="Proteomes" id="UP000031408">
    <property type="component" value="Unassembled WGS sequence"/>
</dbReference>
<comment type="catalytic activity">
    <reaction evidence="9">
        <text>N-terminal S-1,2-diacyl-sn-glyceryl-L-cysteinyl-[lipoprotein] + a glycerophospholipid = N-acyl-S-1,2-diacyl-sn-glyceryl-L-cysteinyl-[lipoprotein] + a 2-acyl-sn-glycero-3-phospholipid + H(+)</text>
        <dbReference type="Rhea" id="RHEA:48228"/>
        <dbReference type="Rhea" id="RHEA-COMP:14681"/>
        <dbReference type="Rhea" id="RHEA-COMP:14684"/>
        <dbReference type="ChEBI" id="CHEBI:15378"/>
        <dbReference type="ChEBI" id="CHEBI:136912"/>
        <dbReference type="ChEBI" id="CHEBI:140656"/>
        <dbReference type="ChEBI" id="CHEBI:140657"/>
        <dbReference type="ChEBI" id="CHEBI:140660"/>
        <dbReference type="EC" id="2.3.1.269"/>
    </reaction>
</comment>
<dbReference type="InterPro" id="IPR003010">
    <property type="entry name" value="C-N_Hydrolase"/>
</dbReference>
<comment type="caution">
    <text evidence="11">The sequence shown here is derived from an EMBL/GenBank/DDBJ whole genome shotgun (WGS) entry which is preliminary data.</text>
</comment>
<feature type="transmembrane region" description="Helical" evidence="9">
    <location>
        <begin position="20"/>
        <end position="41"/>
    </location>
</feature>
<dbReference type="EMBL" id="JSVC01000021">
    <property type="protein sequence ID" value="KIC93230.1"/>
    <property type="molecule type" value="Genomic_DNA"/>
</dbReference>
<keyword evidence="8 9" id="KW-0012">Acyltransferase</keyword>
<evidence type="ECO:0000313" key="11">
    <source>
        <dbReference type="EMBL" id="KIC93230.1"/>
    </source>
</evidence>
<keyword evidence="5 9" id="KW-0812">Transmembrane</keyword>
<proteinExistence type="inferred from homology"/>
<dbReference type="HAMAP" id="MF_01148">
    <property type="entry name" value="Lnt"/>
    <property type="match status" value="1"/>
</dbReference>
<evidence type="ECO:0000256" key="4">
    <source>
        <dbReference type="ARBA" id="ARBA00022679"/>
    </source>
</evidence>
<feature type="transmembrane region" description="Helical" evidence="9">
    <location>
        <begin position="506"/>
        <end position="524"/>
    </location>
</feature>
<dbReference type="SUPFAM" id="SSF56317">
    <property type="entry name" value="Carbon-nitrogen hydrolase"/>
    <property type="match status" value="1"/>
</dbReference>
<gene>
    <name evidence="9" type="primary">lnt</name>
    <name evidence="11" type="ORF">OI18_18425</name>
</gene>
<comment type="pathway">
    <text evidence="9">Protein modification; lipoprotein biosynthesis (N-acyl transfer).</text>
</comment>
<accession>A0A0C1IGC1</accession>
<dbReference type="PANTHER" id="PTHR38686">
    <property type="entry name" value="APOLIPOPROTEIN N-ACYLTRANSFERASE"/>
    <property type="match status" value="1"/>
</dbReference>
<dbReference type="UniPathway" id="UPA00666"/>
<evidence type="ECO:0000256" key="5">
    <source>
        <dbReference type="ARBA" id="ARBA00022692"/>
    </source>
</evidence>
<evidence type="ECO:0000256" key="1">
    <source>
        <dbReference type="ARBA" id="ARBA00004651"/>
    </source>
</evidence>
<comment type="subcellular location">
    <subcellularLocation>
        <location evidence="1 9">Cell membrane</location>
        <topology evidence="1 9">Multi-pass membrane protein</topology>
    </subcellularLocation>
</comment>
<dbReference type="EC" id="2.3.1.269" evidence="9"/>
<evidence type="ECO:0000256" key="2">
    <source>
        <dbReference type="ARBA" id="ARBA00010065"/>
    </source>
</evidence>
<feature type="transmembrane region" description="Helical" evidence="9">
    <location>
        <begin position="180"/>
        <end position="203"/>
    </location>
</feature>
<feature type="transmembrane region" description="Helical" evidence="9">
    <location>
        <begin position="76"/>
        <end position="96"/>
    </location>
</feature>
<sequence>MKKLHPAILSLSSGLLLAAAWPPLPATFLIFLAFIPLFFLLERNLSRLSFLGWCFVAMLVWNSATTWWIWNSTGPGTVAAILANSLFMLLPWLALYNVHKRLGSNYSYWAFMACWITFEYIHLNWELSWPWLTLGNVFAAQPEWVQWYQFTGTSGGSLWILIINIVLFKQLISVGSNRKLLIRSLVWFMAAAIGIPLAISFMVRTFNMRLDSRETGISGKKVVVVQPNIDPYMKFSEGTQQEQLARLITLSESACDNNTALVVWPETAINMPNGILEDSIRKIRALTPIWEFLKRNPQLKLYSGIESYRLYREAEKTEYSRKIQGTETWYDSYNTAAILDSNGIVASYHKSKLVPGVEALPSFLNFMGDWFEQFGGTTGGYARQKERTVLADASSGFAIAPAICYESIYGEFMTGFMRNGANVIGIITNDGWWGNTPGHKQHLQYARLRAIESRRWVLRSANTGISAFIDPYGRVLQPQGWDKESVISQVIPAREGMTFYSRFGDWVSRVMIALAIVLIGYSTYQMLGERKRKNAAI</sequence>
<dbReference type="STRING" id="1349421.OI18_18425"/>
<feature type="transmembrane region" description="Helical" evidence="9">
    <location>
        <begin position="48"/>
        <end position="70"/>
    </location>
</feature>
<comment type="function">
    <text evidence="9">Catalyzes the phospholipid dependent N-acylation of the N-terminal cysteine of apolipoprotein, the last step in lipoprotein maturation.</text>
</comment>
<dbReference type="InterPro" id="IPR036526">
    <property type="entry name" value="C-N_Hydrolase_sf"/>
</dbReference>
<keyword evidence="7 9" id="KW-0472">Membrane</keyword>
<evidence type="ECO:0000256" key="8">
    <source>
        <dbReference type="ARBA" id="ARBA00023315"/>
    </source>
</evidence>
<evidence type="ECO:0000256" key="9">
    <source>
        <dbReference type="HAMAP-Rule" id="MF_01148"/>
    </source>
</evidence>
<evidence type="ECO:0000313" key="12">
    <source>
        <dbReference type="Proteomes" id="UP000031408"/>
    </source>
</evidence>
<dbReference type="GO" id="GO:0042158">
    <property type="term" value="P:lipoprotein biosynthetic process"/>
    <property type="evidence" value="ECO:0007669"/>
    <property type="project" value="UniProtKB-UniRule"/>
</dbReference>
<dbReference type="InterPro" id="IPR045378">
    <property type="entry name" value="LNT_N"/>
</dbReference>
<evidence type="ECO:0000259" key="10">
    <source>
        <dbReference type="PROSITE" id="PS50263"/>
    </source>
</evidence>